<gene>
    <name evidence="2" type="ORF">V7S98_17445</name>
</gene>
<dbReference type="Pfam" id="PF20178">
    <property type="entry name" value="ToxA_N"/>
    <property type="match status" value="1"/>
</dbReference>
<name>A0ABU8QWI1_9PSED</name>
<reference evidence="2 3" key="1">
    <citation type="submission" date="2024-02" db="EMBL/GenBank/DDBJ databases">
        <title>Identification of pathogenicity and growth-promoting function of Pseudomonas putida variant.</title>
        <authorList>
            <person name="Sun J."/>
        </authorList>
    </citation>
    <scope>NUCLEOTIDE SEQUENCE [LARGE SCALE GENOMIC DNA]</scope>
    <source>
        <strain evidence="2 3">A03</strain>
    </source>
</reference>
<keyword evidence="3" id="KW-1185">Reference proteome</keyword>
<protein>
    <recommendedName>
        <fullName evidence="1">Dermonecrotic toxin N-terminal domain-containing protein</fullName>
    </recommendedName>
</protein>
<evidence type="ECO:0000313" key="2">
    <source>
        <dbReference type="EMBL" id="MEJ5865004.1"/>
    </source>
</evidence>
<dbReference type="InterPro" id="IPR046673">
    <property type="entry name" value="ToxA_N"/>
</dbReference>
<feature type="domain" description="Dermonecrotic toxin N-terminal" evidence="1">
    <location>
        <begin position="321"/>
        <end position="582"/>
    </location>
</feature>
<sequence>MTPLEQLEALDTRLADLQRGFPTLQAGLAPLPMRQQLFGDLAQFWASIDDNGRSQQQALRQLRHEQLLAQLELRLADQTLGNEHVFLLRTCLELPLSWQRQHLPGEQRAQAYRLLFSSASPNRRLYLPGAFVLIADGPQGSDAAPGEALGKAMMCSLSYGIETFGSLAELHNELCERIDDPLQSRPILNLLADPEDASLIQRADRLRYDWYADDMVEYQVSSMIDTQRKRLHRAWPQATAADADMVSRALDLVGSMGSPPVLATRYALLLEKHMPGWMRSAPAQSITHILQTMQELGNAVAQARAPGIPDLAQFSQRHALLGWVRQRLAERLQRDLRLATPPQDIHISVTLARRIGPLLDPLNPSSYIAVASRPQVGDTIEMVPVSYQLDELALLNVAWFDVDYWLTARVQHPDGSLIDGLGPAQVKAMVRELDAGASYSQFVRKHLLQSAEARWRMEAHGRINRARMRAELAKARYARHLLQDPFERGYTWAKTVLDYPDSAQRASLEQHPFAVRQVVIEGHTLQGVLLINSSVAHIDSLMLYTPDAPDRRAWRELHNARALLREIRRSTPLRTYFKERAPAASAARLEHLLVKGRLGPHLRLDSIEGNLFDACYRAEVHALIAEADASTRSNRELLGEFGLNTLRVILDLVSLVLPAPAMTALAFGRMAISIWDGLEAMHSDDREAALHHAIAAMSHATDGINSFAGSTVIRRAMRGLPPPPPRPLPASHQVEAELARLRYRIDGVHDARVYEQVNSGPGPDRYFIRDLQGRFYHVEFDGQRWRAVDPRQPSAYSQLPVKQLSSGEWVVDSPVLWHDGLPDLQALLDDCQLEPAREGEALPEEEGLFDADGELYLRLHNWQLPVRRHLLAGHYHLQLTEARAPAWAVLRLQQGQWRIRVRQPGLSSDWLALPQAGRG</sequence>
<accession>A0ABU8QWI1</accession>
<organism evidence="2 3">
    <name type="scientific">Pseudomonas farsensis</name>
    <dbReference type="NCBI Taxonomy" id="2745492"/>
    <lineage>
        <taxon>Bacteria</taxon>
        <taxon>Pseudomonadati</taxon>
        <taxon>Pseudomonadota</taxon>
        <taxon>Gammaproteobacteria</taxon>
        <taxon>Pseudomonadales</taxon>
        <taxon>Pseudomonadaceae</taxon>
        <taxon>Pseudomonas</taxon>
    </lineage>
</organism>
<evidence type="ECO:0000313" key="3">
    <source>
        <dbReference type="Proteomes" id="UP001380290"/>
    </source>
</evidence>
<dbReference type="RefSeq" id="WP_339600061.1">
    <property type="nucleotide sequence ID" value="NZ_JBBHLC010000058.1"/>
</dbReference>
<proteinExistence type="predicted"/>
<dbReference type="Proteomes" id="UP001380290">
    <property type="component" value="Unassembled WGS sequence"/>
</dbReference>
<dbReference type="EMBL" id="JBBHLC010000058">
    <property type="protein sequence ID" value="MEJ5865004.1"/>
    <property type="molecule type" value="Genomic_DNA"/>
</dbReference>
<comment type="caution">
    <text evidence="2">The sequence shown here is derived from an EMBL/GenBank/DDBJ whole genome shotgun (WGS) entry which is preliminary data.</text>
</comment>
<evidence type="ECO:0000259" key="1">
    <source>
        <dbReference type="Pfam" id="PF20178"/>
    </source>
</evidence>